<dbReference type="AlphaFoldDB" id="A0A1G2HVP3"/>
<dbReference type="EMBL" id="MHOR01000037">
    <property type="protein sequence ID" value="OGZ65918.1"/>
    <property type="molecule type" value="Genomic_DNA"/>
</dbReference>
<name>A0A1G2HVP3_9BACT</name>
<comment type="caution">
    <text evidence="1">The sequence shown here is derived from an EMBL/GenBank/DDBJ whole genome shotgun (WGS) entry which is preliminary data.</text>
</comment>
<sequence>MEVLSQYRICYMDLHGRKIIKTSVSSNDSEALIEYKRMRKDMSGHTDWKLLKKDKNGKTILLAANEA</sequence>
<accession>A0A1G2HVP3</accession>
<organism evidence="1 2">
    <name type="scientific">Candidatus Staskawiczbacteria bacterium RIFCSPHIGHO2_02_FULL_34_10</name>
    <dbReference type="NCBI Taxonomy" id="1802205"/>
    <lineage>
        <taxon>Bacteria</taxon>
        <taxon>Candidatus Staskawicziibacteriota</taxon>
    </lineage>
</organism>
<protein>
    <submittedName>
        <fullName evidence="1">Uncharacterized protein</fullName>
    </submittedName>
</protein>
<gene>
    <name evidence="1" type="ORF">A3C58_00350</name>
</gene>
<evidence type="ECO:0000313" key="2">
    <source>
        <dbReference type="Proteomes" id="UP000178380"/>
    </source>
</evidence>
<reference evidence="1 2" key="1">
    <citation type="journal article" date="2016" name="Nat. Commun.">
        <title>Thousands of microbial genomes shed light on interconnected biogeochemical processes in an aquifer system.</title>
        <authorList>
            <person name="Anantharaman K."/>
            <person name="Brown C.T."/>
            <person name="Hug L.A."/>
            <person name="Sharon I."/>
            <person name="Castelle C.J."/>
            <person name="Probst A.J."/>
            <person name="Thomas B.C."/>
            <person name="Singh A."/>
            <person name="Wilkins M.J."/>
            <person name="Karaoz U."/>
            <person name="Brodie E.L."/>
            <person name="Williams K.H."/>
            <person name="Hubbard S.S."/>
            <person name="Banfield J.F."/>
        </authorList>
    </citation>
    <scope>NUCLEOTIDE SEQUENCE [LARGE SCALE GENOMIC DNA]</scope>
</reference>
<proteinExistence type="predicted"/>
<dbReference type="Proteomes" id="UP000178380">
    <property type="component" value="Unassembled WGS sequence"/>
</dbReference>
<evidence type="ECO:0000313" key="1">
    <source>
        <dbReference type="EMBL" id="OGZ65918.1"/>
    </source>
</evidence>